<gene>
    <name evidence="1" type="ORF">TTHERM_001389243</name>
</gene>
<dbReference type="InParanoid" id="W7XLA1"/>
<proteinExistence type="predicted"/>
<organism evidence="1 2">
    <name type="scientific">Tetrahymena thermophila (strain SB210)</name>
    <dbReference type="NCBI Taxonomy" id="312017"/>
    <lineage>
        <taxon>Eukaryota</taxon>
        <taxon>Sar</taxon>
        <taxon>Alveolata</taxon>
        <taxon>Ciliophora</taxon>
        <taxon>Intramacronucleata</taxon>
        <taxon>Oligohymenophorea</taxon>
        <taxon>Hymenostomatida</taxon>
        <taxon>Tetrahymenina</taxon>
        <taxon>Tetrahymenidae</taxon>
        <taxon>Tetrahymena</taxon>
    </lineage>
</organism>
<dbReference type="EMBL" id="GG662814">
    <property type="protein sequence ID" value="EWS75929.1"/>
    <property type="molecule type" value="Genomic_DNA"/>
</dbReference>
<accession>W7XLA1</accession>
<keyword evidence="2" id="KW-1185">Reference proteome</keyword>
<sequence>MFLFKPHNNYLDIQKSLLSKQYHLYIVVQVFKQNILTYFSIYCSINFYSQKRYKQLHTRLLSCQHHINSCHKTNYCYIQSKRIDYYLNLTYNHLNIQCMYFSYC</sequence>
<dbReference type="AlphaFoldDB" id="W7XLA1"/>
<keyword evidence="1" id="KW-0472">Membrane</keyword>
<evidence type="ECO:0000313" key="1">
    <source>
        <dbReference type="EMBL" id="EWS75929.1"/>
    </source>
</evidence>
<dbReference type="Proteomes" id="UP000009168">
    <property type="component" value="Unassembled WGS sequence"/>
</dbReference>
<dbReference type="GeneID" id="24442277"/>
<evidence type="ECO:0000313" key="2">
    <source>
        <dbReference type="Proteomes" id="UP000009168"/>
    </source>
</evidence>
<protein>
    <submittedName>
        <fullName evidence="1">Transmembrane protein, putative</fullName>
    </submittedName>
</protein>
<name>W7XLA1_TETTS</name>
<dbReference type="RefSeq" id="XP_012651538.1">
    <property type="nucleotide sequence ID" value="XM_012796084.1"/>
</dbReference>
<reference evidence="2" key="1">
    <citation type="journal article" date="2006" name="PLoS Biol.">
        <title>Macronuclear genome sequence of the ciliate Tetrahymena thermophila, a model eukaryote.</title>
        <authorList>
            <person name="Eisen J.A."/>
            <person name="Coyne R.S."/>
            <person name="Wu M."/>
            <person name="Wu D."/>
            <person name="Thiagarajan M."/>
            <person name="Wortman J.R."/>
            <person name="Badger J.H."/>
            <person name="Ren Q."/>
            <person name="Amedeo P."/>
            <person name="Jones K.M."/>
            <person name="Tallon L.J."/>
            <person name="Delcher A.L."/>
            <person name="Salzberg S.L."/>
            <person name="Silva J.C."/>
            <person name="Haas B.J."/>
            <person name="Majoros W.H."/>
            <person name="Farzad M."/>
            <person name="Carlton J.M."/>
            <person name="Smith R.K. Jr."/>
            <person name="Garg J."/>
            <person name="Pearlman R.E."/>
            <person name="Karrer K.M."/>
            <person name="Sun L."/>
            <person name="Manning G."/>
            <person name="Elde N.C."/>
            <person name="Turkewitz A.P."/>
            <person name="Asai D.J."/>
            <person name="Wilkes D.E."/>
            <person name="Wang Y."/>
            <person name="Cai H."/>
            <person name="Collins K."/>
            <person name="Stewart B.A."/>
            <person name="Lee S.R."/>
            <person name="Wilamowska K."/>
            <person name="Weinberg Z."/>
            <person name="Ruzzo W.L."/>
            <person name="Wloga D."/>
            <person name="Gaertig J."/>
            <person name="Frankel J."/>
            <person name="Tsao C.-C."/>
            <person name="Gorovsky M.A."/>
            <person name="Keeling P.J."/>
            <person name="Waller R.F."/>
            <person name="Patron N.J."/>
            <person name="Cherry J.M."/>
            <person name="Stover N.A."/>
            <person name="Krieger C.J."/>
            <person name="del Toro C."/>
            <person name="Ryder H.F."/>
            <person name="Williamson S.C."/>
            <person name="Barbeau R.A."/>
            <person name="Hamilton E.P."/>
            <person name="Orias E."/>
        </authorList>
    </citation>
    <scope>NUCLEOTIDE SEQUENCE [LARGE SCALE GENOMIC DNA]</scope>
    <source>
        <strain evidence="2">SB210</strain>
    </source>
</reference>
<dbReference type="KEGG" id="tet:TTHERM_001389243"/>
<keyword evidence="1" id="KW-0812">Transmembrane</keyword>